<dbReference type="AlphaFoldDB" id="A0A7G9WHT6"/>
<dbReference type="InterPro" id="IPR012042">
    <property type="entry name" value="NeuTTM/CthTTM-like"/>
</dbReference>
<evidence type="ECO:0000313" key="2">
    <source>
        <dbReference type="EMBL" id="QNO18248.1"/>
    </source>
</evidence>
<evidence type="ECO:0008006" key="4">
    <source>
        <dbReference type="Google" id="ProtNLM"/>
    </source>
</evidence>
<dbReference type="RefSeq" id="WP_212507313.1">
    <property type="nucleotide sequence ID" value="NZ_CP060696.1"/>
</dbReference>
<sequence>MEIERKWLMKQKPQGLPVLEEATLYQGYLSTHPTVRIRSKLCGEKSSWRLCIKGKGTLVREEIELELPQEKFEALSRLLTKPLIRKDYTVFALPQGLRLEYSEVDTGKPGAFAYAEVEFDSVDAAHTFDPPACLGREVTEEPGWTMADYWNRCASTEN</sequence>
<name>A0A7G9WHT6_9FIRM</name>
<dbReference type="Proteomes" id="UP000516046">
    <property type="component" value="Chromosome"/>
</dbReference>
<keyword evidence="3" id="KW-1185">Reference proteome</keyword>
<evidence type="ECO:0000313" key="3">
    <source>
        <dbReference type="Proteomes" id="UP000516046"/>
    </source>
</evidence>
<dbReference type="EMBL" id="CP060696">
    <property type="protein sequence ID" value="QNO18248.1"/>
    <property type="molecule type" value="Genomic_DNA"/>
</dbReference>
<organism evidence="2 3">
    <name type="scientific">Caproicibacterium amylolyticum</name>
    <dbReference type="NCBI Taxonomy" id="2766537"/>
    <lineage>
        <taxon>Bacteria</taxon>
        <taxon>Bacillati</taxon>
        <taxon>Bacillota</taxon>
        <taxon>Clostridia</taxon>
        <taxon>Eubacteriales</taxon>
        <taxon>Oscillospiraceae</taxon>
        <taxon>Caproicibacterium</taxon>
    </lineage>
</organism>
<dbReference type="SUPFAM" id="SSF55154">
    <property type="entry name" value="CYTH-like phosphatases"/>
    <property type="match status" value="1"/>
</dbReference>
<dbReference type="Gene3D" id="2.40.320.10">
    <property type="entry name" value="Hypothetical Protein Pfu-838710-001"/>
    <property type="match status" value="1"/>
</dbReference>
<evidence type="ECO:0000256" key="1">
    <source>
        <dbReference type="PIRSR" id="PIRSR016487-1"/>
    </source>
</evidence>
<feature type="active site" description="Proton acceptor" evidence="1">
    <location>
        <position position="28"/>
    </location>
</feature>
<dbReference type="InterPro" id="IPR033469">
    <property type="entry name" value="CYTH-like_dom_sf"/>
</dbReference>
<proteinExistence type="predicted"/>
<dbReference type="KEGG" id="caml:H6X83_00845"/>
<dbReference type="PIRSF" id="PIRSF016487">
    <property type="entry name" value="CYTH_UCP016487"/>
    <property type="match status" value="1"/>
</dbReference>
<reference evidence="2 3" key="1">
    <citation type="submission" date="2020-08" db="EMBL/GenBank/DDBJ databases">
        <authorList>
            <person name="Ren C."/>
            <person name="Gu Y."/>
            <person name="Xu Y."/>
        </authorList>
    </citation>
    <scope>NUCLEOTIDE SEQUENCE [LARGE SCALE GENOMIC DNA]</scope>
    <source>
        <strain evidence="2 3">LBM18003</strain>
    </source>
</reference>
<gene>
    <name evidence="2" type="ORF">H6X83_00845</name>
</gene>
<accession>A0A7G9WHT6</accession>
<protein>
    <recommendedName>
        <fullName evidence="4">CYTH domain-containing protein</fullName>
    </recommendedName>
</protein>